<feature type="transmembrane region" description="Helical" evidence="1">
    <location>
        <begin position="28"/>
        <end position="52"/>
    </location>
</feature>
<evidence type="ECO:0000256" key="1">
    <source>
        <dbReference type="SAM" id="Phobius"/>
    </source>
</evidence>
<accession>A0A448HJU2</accession>
<sequence>MNVFVPMIDPQPVEPPGVGSDVTTILSYVMWIGGITCFVSIVTIGVIFFLNATGRIGSGAEENVTRIGYVALASGLIGGASGITYALTGV</sequence>
<feature type="transmembrane region" description="Helical" evidence="1">
    <location>
        <begin position="64"/>
        <end position="87"/>
    </location>
</feature>
<dbReference type="RefSeq" id="WP_126383519.1">
    <property type="nucleotide sequence ID" value="NZ_LR134350.1"/>
</dbReference>
<organism evidence="2 3">
    <name type="scientific">Actinomyces howellii</name>
    <dbReference type="NCBI Taxonomy" id="52771"/>
    <lineage>
        <taxon>Bacteria</taxon>
        <taxon>Bacillati</taxon>
        <taxon>Actinomycetota</taxon>
        <taxon>Actinomycetes</taxon>
        <taxon>Actinomycetales</taxon>
        <taxon>Actinomycetaceae</taxon>
        <taxon>Actinomyces</taxon>
    </lineage>
</organism>
<keyword evidence="1" id="KW-0472">Membrane</keyword>
<evidence type="ECO:0000313" key="2">
    <source>
        <dbReference type="EMBL" id="VEG30004.1"/>
    </source>
</evidence>
<reference evidence="2 3" key="1">
    <citation type="submission" date="2018-12" db="EMBL/GenBank/DDBJ databases">
        <authorList>
            <consortium name="Pathogen Informatics"/>
        </authorList>
    </citation>
    <scope>NUCLEOTIDE SEQUENCE [LARGE SCALE GENOMIC DNA]</scope>
    <source>
        <strain evidence="2 3">NCTC11636</strain>
    </source>
</reference>
<proteinExistence type="predicted"/>
<name>A0A448HJU2_9ACTO</name>
<keyword evidence="1" id="KW-0812">Transmembrane</keyword>
<gene>
    <name evidence="2" type="ORF">NCTC11636_02477</name>
</gene>
<evidence type="ECO:0000313" key="3">
    <source>
        <dbReference type="Proteomes" id="UP000266895"/>
    </source>
</evidence>
<protein>
    <recommendedName>
        <fullName evidence="4">Integral membrane protein</fullName>
    </recommendedName>
</protein>
<evidence type="ECO:0008006" key="4">
    <source>
        <dbReference type="Google" id="ProtNLM"/>
    </source>
</evidence>
<dbReference type="OrthoDB" id="3787642at2"/>
<dbReference type="Proteomes" id="UP000266895">
    <property type="component" value="Chromosome"/>
</dbReference>
<dbReference type="AlphaFoldDB" id="A0A448HJU2"/>
<dbReference type="EMBL" id="LR134350">
    <property type="protein sequence ID" value="VEG30004.1"/>
    <property type="molecule type" value="Genomic_DNA"/>
</dbReference>
<keyword evidence="1" id="KW-1133">Transmembrane helix</keyword>
<keyword evidence="3" id="KW-1185">Reference proteome</keyword>
<dbReference type="KEGG" id="ahw:NCTC11636_02477"/>